<evidence type="ECO:0000256" key="2">
    <source>
        <dbReference type="SAM" id="Phobius"/>
    </source>
</evidence>
<evidence type="ECO:0000313" key="4">
    <source>
        <dbReference type="Proteomes" id="UP001265746"/>
    </source>
</evidence>
<evidence type="ECO:0000313" key="3">
    <source>
        <dbReference type="EMBL" id="KAK2599224.1"/>
    </source>
</evidence>
<reference evidence="3" key="1">
    <citation type="submission" date="2023-06" db="EMBL/GenBank/DDBJ databases">
        <authorList>
            <person name="Noh H."/>
        </authorList>
    </citation>
    <scope>NUCLEOTIDE SEQUENCE</scope>
    <source>
        <strain evidence="3">DUCC20226</strain>
    </source>
</reference>
<feature type="region of interest" description="Disordered" evidence="1">
    <location>
        <begin position="242"/>
        <end position="268"/>
    </location>
</feature>
<keyword evidence="2" id="KW-0812">Transmembrane</keyword>
<keyword evidence="2" id="KW-1133">Transmembrane helix</keyword>
<protein>
    <submittedName>
        <fullName evidence="3">Uncharacterized protein</fullName>
    </submittedName>
</protein>
<name>A0AAD9VZS0_PHOAM</name>
<organism evidence="3 4">
    <name type="scientific">Phomopsis amygdali</name>
    <name type="common">Fusicoccum amygdali</name>
    <dbReference type="NCBI Taxonomy" id="1214568"/>
    <lineage>
        <taxon>Eukaryota</taxon>
        <taxon>Fungi</taxon>
        <taxon>Dikarya</taxon>
        <taxon>Ascomycota</taxon>
        <taxon>Pezizomycotina</taxon>
        <taxon>Sordariomycetes</taxon>
        <taxon>Sordariomycetidae</taxon>
        <taxon>Diaporthales</taxon>
        <taxon>Diaporthaceae</taxon>
        <taxon>Diaporthe</taxon>
    </lineage>
</organism>
<accession>A0AAD9VZS0</accession>
<proteinExistence type="predicted"/>
<feature type="transmembrane region" description="Helical" evidence="2">
    <location>
        <begin position="204"/>
        <end position="226"/>
    </location>
</feature>
<gene>
    <name evidence="3" type="ORF">N8I77_010994</name>
</gene>
<dbReference type="Proteomes" id="UP001265746">
    <property type="component" value="Unassembled WGS sequence"/>
</dbReference>
<keyword evidence="4" id="KW-1185">Reference proteome</keyword>
<evidence type="ECO:0000256" key="1">
    <source>
        <dbReference type="SAM" id="MobiDB-lite"/>
    </source>
</evidence>
<sequence>MSAINVLISNGTCYYAAGRKASSNIIPCGNAANGAQQCCQEGDFCLEYNVCFNANYTTTYLAGCTDEDFTSPNCPGKGTSEQQLLNLVQCADSESGGSVVWSACSAATTRTEIGPPAACTCTNSNNGILTGPKSFSPVASLPTTIGETISFERGHTPKTKGIATVTSTATDGQLTTMTTPIATSSATAASTVAEDSGLSKGAKAGIGVGVAAAAAGVLALIAFLFVRYRRNHTKKPAEEVAYHPAAPGPDMAQSPPPQYGSPNSPYGSPGATGVPAVGYTGYTGFKSELPAVPVESKSAFTYELPAGNNAHSSVHGFNRNATVSMLSMPGSPGHLSMVSDISRAPSVAPSVHSNQSDGYTRGPVGGNMTPIAELHG</sequence>
<keyword evidence="2" id="KW-0472">Membrane</keyword>
<dbReference type="AlphaFoldDB" id="A0AAD9VZS0"/>
<comment type="caution">
    <text evidence="3">The sequence shown here is derived from an EMBL/GenBank/DDBJ whole genome shotgun (WGS) entry which is preliminary data.</text>
</comment>
<dbReference type="EMBL" id="JAUJFL010000007">
    <property type="protein sequence ID" value="KAK2599224.1"/>
    <property type="molecule type" value="Genomic_DNA"/>
</dbReference>